<sequence>MHPATLLYLFFLSLTRLSGAQNITSIRTLESTDVSTSTLQSTDTSSFSSEGSPTTPLESTDTSNWSTITSSPSLPTSTSTSADNFTYIDWHPSGSNEIHSSDDDIPIINPEIASSGTNETFSTSSLVAHEPWQSNGTWSKPPPAGADFPSQPNATATLSIITNGPVAPCDPVEVWWAGGVGPFVIYYMPLTVNQSIEDIDANTTEYYVSTERSYGPIRIKQLGDPKTRGLTRIRIQDSTNENTMTWFSNTVPRVYFPCTFPIGGSSPPSTPVPVMDATTVKPPLITFPTTEPGAEPTTAFIATIDGTRSTIIPTFTSEEIPTTGMQPGASVANIIANSGAPPQPTSNVASESVVHGLNGNSNTNTPSSETLGGGSGSNGSSIPTVPSGHSSAYSTLNGSTLQGLASIGSSTSSLGNKPASTGESTINTTESTESEYSGTAGDSISTGSASTSSAQTGSSGRQTTSSSLPSQHTSLQVVDQGVTNASDRNISTGNSSYIVVKISKRVFAVVISLLVCAVIACAGYATYRYRKRRIHKSDLDVHSFDPFAP</sequence>
<evidence type="ECO:0000313" key="5">
    <source>
        <dbReference type="Proteomes" id="UP000007148"/>
    </source>
</evidence>
<feature type="compositionally biased region" description="Polar residues" evidence="1">
    <location>
        <begin position="382"/>
        <end position="394"/>
    </location>
</feature>
<dbReference type="InParanoid" id="G4TID1"/>
<keyword evidence="2" id="KW-0472">Membrane</keyword>
<feature type="chain" id="PRO_5003468535" evidence="3">
    <location>
        <begin position="21"/>
        <end position="549"/>
    </location>
</feature>
<dbReference type="HOGENOM" id="CLU_496159_0_0_1"/>
<reference evidence="4 5" key="1">
    <citation type="journal article" date="2011" name="PLoS Pathog.">
        <title>Endophytic Life Strategies Decoded by Genome and Transcriptome Analyses of the Mutualistic Root Symbiont Piriformospora indica.</title>
        <authorList>
            <person name="Zuccaro A."/>
            <person name="Lahrmann U."/>
            <person name="Guldener U."/>
            <person name="Langen G."/>
            <person name="Pfiffi S."/>
            <person name="Biedenkopf D."/>
            <person name="Wong P."/>
            <person name="Samans B."/>
            <person name="Grimm C."/>
            <person name="Basiewicz M."/>
            <person name="Murat C."/>
            <person name="Martin F."/>
            <person name="Kogel K.H."/>
        </authorList>
    </citation>
    <scope>NUCLEOTIDE SEQUENCE [LARGE SCALE GENOMIC DNA]</scope>
    <source>
        <strain evidence="4 5">DSM 11827</strain>
    </source>
</reference>
<keyword evidence="2" id="KW-1133">Transmembrane helix</keyword>
<feature type="compositionally biased region" description="Polar residues" evidence="1">
    <location>
        <begin position="409"/>
        <end position="419"/>
    </location>
</feature>
<feature type="compositionally biased region" description="Polar residues" evidence="1">
    <location>
        <begin position="56"/>
        <end position="65"/>
    </location>
</feature>
<organism evidence="4 5">
    <name type="scientific">Serendipita indica (strain DSM 11827)</name>
    <name type="common">Root endophyte fungus</name>
    <name type="synonym">Piriformospora indica</name>
    <dbReference type="NCBI Taxonomy" id="1109443"/>
    <lineage>
        <taxon>Eukaryota</taxon>
        <taxon>Fungi</taxon>
        <taxon>Dikarya</taxon>
        <taxon>Basidiomycota</taxon>
        <taxon>Agaricomycotina</taxon>
        <taxon>Agaricomycetes</taxon>
        <taxon>Sebacinales</taxon>
        <taxon>Serendipitaceae</taxon>
        <taxon>Serendipita</taxon>
    </lineage>
</organism>
<gene>
    <name evidence="4" type="ORF">PIIN_05015</name>
</gene>
<feature type="compositionally biased region" description="Low complexity" evidence="1">
    <location>
        <begin position="66"/>
        <end position="79"/>
    </location>
</feature>
<dbReference type="EMBL" id="CAFZ01000105">
    <property type="protein sequence ID" value="CCA71080.1"/>
    <property type="molecule type" value="Genomic_DNA"/>
</dbReference>
<feature type="transmembrane region" description="Helical" evidence="2">
    <location>
        <begin position="506"/>
        <end position="527"/>
    </location>
</feature>
<keyword evidence="3" id="KW-0732">Signal</keyword>
<keyword evidence="2" id="KW-0812">Transmembrane</keyword>
<keyword evidence="5" id="KW-1185">Reference proteome</keyword>
<feature type="compositionally biased region" description="Low complexity" evidence="1">
    <location>
        <begin position="420"/>
        <end position="467"/>
    </location>
</feature>
<feature type="signal peptide" evidence="3">
    <location>
        <begin position="1"/>
        <end position="20"/>
    </location>
</feature>
<evidence type="ECO:0000256" key="3">
    <source>
        <dbReference type="SAM" id="SignalP"/>
    </source>
</evidence>
<protein>
    <submittedName>
        <fullName evidence="4">Uncharacterized protein</fullName>
    </submittedName>
</protein>
<feature type="region of interest" description="Disordered" evidence="1">
    <location>
        <begin position="409"/>
        <end position="474"/>
    </location>
</feature>
<name>G4TID1_SERID</name>
<evidence type="ECO:0000313" key="4">
    <source>
        <dbReference type="EMBL" id="CCA71080.1"/>
    </source>
</evidence>
<feature type="region of interest" description="Disordered" evidence="1">
    <location>
        <begin position="31"/>
        <end position="79"/>
    </location>
</feature>
<feature type="region of interest" description="Disordered" evidence="1">
    <location>
        <begin position="336"/>
        <end position="394"/>
    </location>
</feature>
<dbReference type="Proteomes" id="UP000007148">
    <property type="component" value="Unassembled WGS sequence"/>
</dbReference>
<dbReference type="AlphaFoldDB" id="G4TID1"/>
<evidence type="ECO:0000256" key="1">
    <source>
        <dbReference type="SAM" id="MobiDB-lite"/>
    </source>
</evidence>
<comment type="caution">
    <text evidence="4">The sequence shown here is derived from an EMBL/GenBank/DDBJ whole genome shotgun (WGS) entry which is preliminary data.</text>
</comment>
<accession>G4TID1</accession>
<evidence type="ECO:0000256" key="2">
    <source>
        <dbReference type="SAM" id="Phobius"/>
    </source>
</evidence>
<proteinExistence type="predicted"/>
<feature type="compositionally biased region" description="Low complexity" evidence="1">
    <location>
        <begin position="31"/>
        <end position="55"/>
    </location>
</feature>